<name>A0A368W4R7_9BACL</name>
<sequence length="90" mass="10747">MIYYVELGVQFTNDYGDIDEPFYYSIELMYQNALKKIQDEDESAFFEYQKRLKVIMDDTQHIGWGFHDQLTGIYLEAAAGYEYEDNDEED</sequence>
<gene>
    <name evidence="1" type="ORF">DFP97_10344</name>
</gene>
<dbReference type="AlphaFoldDB" id="A0A368W4R7"/>
<evidence type="ECO:0000313" key="1">
    <source>
        <dbReference type="EMBL" id="RCW50028.1"/>
    </source>
</evidence>
<keyword evidence="2" id="KW-1185">Reference proteome</keyword>
<comment type="caution">
    <text evidence="1">The sequence shown here is derived from an EMBL/GenBank/DDBJ whole genome shotgun (WGS) entry which is preliminary data.</text>
</comment>
<evidence type="ECO:0000313" key="2">
    <source>
        <dbReference type="Proteomes" id="UP000252415"/>
    </source>
</evidence>
<dbReference type="RefSeq" id="WP_147275017.1">
    <property type="nucleotide sequence ID" value="NZ_QPJD01000003.1"/>
</dbReference>
<dbReference type="EMBL" id="QPJD01000003">
    <property type="protein sequence ID" value="RCW50028.1"/>
    <property type="molecule type" value="Genomic_DNA"/>
</dbReference>
<proteinExistence type="predicted"/>
<protein>
    <submittedName>
        <fullName evidence="1">Uncharacterized protein</fullName>
    </submittedName>
</protein>
<organism evidence="1 2">
    <name type="scientific">Paenibacillus prosopidis</name>
    <dbReference type="NCBI Taxonomy" id="630520"/>
    <lineage>
        <taxon>Bacteria</taxon>
        <taxon>Bacillati</taxon>
        <taxon>Bacillota</taxon>
        <taxon>Bacilli</taxon>
        <taxon>Bacillales</taxon>
        <taxon>Paenibacillaceae</taxon>
        <taxon>Paenibacillus</taxon>
    </lineage>
</organism>
<dbReference type="Proteomes" id="UP000252415">
    <property type="component" value="Unassembled WGS sequence"/>
</dbReference>
<dbReference type="OrthoDB" id="9801392at2"/>
<accession>A0A368W4R7</accession>
<reference evidence="1 2" key="1">
    <citation type="submission" date="2018-07" db="EMBL/GenBank/DDBJ databases">
        <title>Genomic Encyclopedia of Type Strains, Phase III (KMG-III): the genomes of soil and plant-associated and newly described type strains.</title>
        <authorList>
            <person name="Whitman W."/>
        </authorList>
    </citation>
    <scope>NUCLEOTIDE SEQUENCE [LARGE SCALE GENOMIC DNA]</scope>
    <source>
        <strain evidence="1 2">CECT 7506</strain>
    </source>
</reference>